<dbReference type="Pfam" id="PF04468">
    <property type="entry name" value="PSP1"/>
    <property type="match status" value="1"/>
</dbReference>
<reference evidence="3 4" key="1">
    <citation type="submission" date="2022-11" db="EMBL/GenBank/DDBJ databases">
        <title>Haliovirga abyssi gen. nov., sp. nov., a mesophilic fermentative bacterium isolated from the Iheya North hydrothermal field and the proposal of Haliovirgaceae fam. nov.</title>
        <authorList>
            <person name="Miyazaki U."/>
            <person name="Tame A."/>
            <person name="Miyazaki J."/>
            <person name="Takai K."/>
            <person name="Sawayama S."/>
            <person name="Kitajima M."/>
            <person name="Okamoto A."/>
            <person name="Nakagawa S."/>
        </authorList>
    </citation>
    <scope>NUCLEOTIDE SEQUENCE [LARGE SCALE GENOMIC DNA]</scope>
    <source>
        <strain evidence="3 4">IC12</strain>
    </source>
</reference>
<dbReference type="KEGG" id="haby:HLVA_12550"/>
<sequence length="293" mass="33647">MEHNVLGVMFEVTKKRYNFEVIGDEQYKKGEKVIVDTVRGQEIGTVYAEVRVMDEKALVSPLKPVIRKANKNDTDKYDKLREDAKKAYEICKKKIFEHNLPMKLITAEYTFDKNKLIFYFTAEGRIDFRNLVKDLASSFRLRIELRQIGVRDEARILGGFGICGHELCCRKFIDKFDSVSIKMGREQGLVINPSKISGVCGRLLCCMKYEYEQYKEILADYPAVGQRVETPSGRGKTINLNPLNGYIYVDVKDKGVNKFNIDEIAFDKEEAKQMKESHNLGEHGSKTASLEKE</sequence>
<evidence type="ECO:0000259" key="2">
    <source>
        <dbReference type="PROSITE" id="PS51411"/>
    </source>
</evidence>
<evidence type="ECO:0000313" key="3">
    <source>
        <dbReference type="EMBL" id="BDU50686.1"/>
    </source>
</evidence>
<protein>
    <submittedName>
        <fullName evidence="3">Stage 0 sporulation protein YaaT</fullName>
    </submittedName>
</protein>
<name>A0AAU9DWL5_9FUSO</name>
<dbReference type="EMBL" id="AP027059">
    <property type="protein sequence ID" value="BDU50686.1"/>
    <property type="molecule type" value="Genomic_DNA"/>
</dbReference>
<organism evidence="3 4">
    <name type="scientific">Haliovirga abyssi</name>
    <dbReference type="NCBI Taxonomy" id="2996794"/>
    <lineage>
        <taxon>Bacteria</taxon>
        <taxon>Fusobacteriati</taxon>
        <taxon>Fusobacteriota</taxon>
        <taxon>Fusobacteriia</taxon>
        <taxon>Fusobacteriales</taxon>
        <taxon>Haliovirgaceae</taxon>
        <taxon>Haliovirga</taxon>
    </lineage>
</organism>
<dbReference type="Proteomes" id="UP001321582">
    <property type="component" value="Chromosome"/>
</dbReference>
<feature type="domain" description="PSP1 C-terminal" evidence="2">
    <location>
        <begin position="63"/>
        <end position="148"/>
    </location>
</feature>
<dbReference type="GO" id="GO:0005737">
    <property type="term" value="C:cytoplasm"/>
    <property type="evidence" value="ECO:0007669"/>
    <property type="project" value="TreeGrafter"/>
</dbReference>
<dbReference type="PROSITE" id="PS51411">
    <property type="entry name" value="PSP1_C"/>
    <property type="match status" value="1"/>
</dbReference>
<dbReference type="InterPro" id="IPR047767">
    <property type="entry name" value="PSP1-like"/>
</dbReference>
<accession>A0AAU9DWL5</accession>
<evidence type="ECO:0000313" key="4">
    <source>
        <dbReference type="Proteomes" id="UP001321582"/>
    </source>
</evidence>
<dbReference type="RefSeq" id="WP_372339408.1">
    <property type="nucleotide sequence ID" value="NZ_AP027059.1"/>
</dbReference>
<dbReference type="NCBIfam" id="NF041131">
    <property type="entry name" value="RicT_YaaT_fam"/>
    <property type="match status" value="1"/>
</dbReference>
<feature type="region of interest" description="Disordered" evidence="1">
    <location>
        <begin position="272"/>
        <end position="293"/>
    </location>
</feature>
<keyword evidence="4" id="KW-1185">Reference proteome</keyword>
<gene>
    <name evidence="3" type="ORF">HLVA_12550</name>
</gene>
<dbReference type="PANTHER" id="PTHR43830:SF3">
    <property type="entry name" value="PROTEIN PSP1"/>
    <property type="match status" value="1"/>
</dbReference>
<proteinExistence type="predicted"/>
<dbReference type="PANTHER" id="PTHR43830">
    <property type="entry name" value="PROTEIN PSP1"/>
    <property type="match status" value="1"/>
</dbReference>
<dbReference type="AlphaFoldDB" id="A0AAU9DWL5"/>
<dbReference type="InterPro" id="IPR007557">
    <property type="entry name" value="PSP1_C"/>
</dbReference>
<evidence type="ECO:0000256" key="1">
    <source>
        <dbReference type="SAM" id="MobiDB-lite"/>
    </source>
</evidence>